<dbReference type="PIRSF" id="PIRSF001705">
    <property type="entry name" value="Myc_protein"/>
    <property type="match status" value="1"/>
</dbReference>
<dbReference type="GO" id="GO:0046983">
    <property type="term" value="F:protein dimerization activity"/>
    <property type="evidence" value="ECO:0007669"/>
    <property type="project" value="InterPro"/>
</dbReference>
<dbReference type="InterPro" id="IPR012682">
    <property type="entry name" value="Tscrpt_reg_Myc_N"/>
</dbReference>
<evidence type="ECO:0000313" key="8">
    <source>
        <dbReference type="Proteomes" id="UP000504630"/>
    </source>
</evidence>
<gene>
    <name evidence="9 10" type="primary">LOC115008629</name>
</gene>
<feature type="compositionally biased region" description="Low complexity" evidence="6">
    <location>
        <begin position="187"/>
        <end position="197"/>
    </location>
</feature>
<dbReference type="OrthoDB" id="5964374at2759"/>
<evidence type="ECO:0000256" key="1">
    <source>
        <dbReference type="ARBA" id="ARBA00004123"/>
    </source>
</evidence>
<dbReference type="SMART" id="SM00353">
    <property type="entry name" value="HLH"/>
    <property type="match status" value="1"/>
</dbReference>
<reference evidence="9 10" key="1">
    <citation type="submission" date="2025-04" db="UniProtKB">
        <authorList>
            <consortium name="RefSeq"/>
        </authorList>
    </citation>
    <scope>IDENTIFICATION</scope>
</reference>
<dbReference type="GO" id="GO:0003677">
    <property type="term" value="F:DNA binding"/>
    <property type="evidence" value="ECO:0007669"/>
    <property type="project" value="UniProtKB-UniRule"/>
</dbReference>
<dbReference type="PRINTS" id="PR00044">
    <property type="entry name" value="LEUZIPPRMYC"/>
</dbReference>
<keyword evidence="2 5" id="KW-0238">DNA-binding</keyword>
<dbReference type="InterPro" id="IPR036638">
    <property type="entry name" value="HLH_DNA-bd_sf"/>
</dbReference>
<feature type="region of interest" description="Disordered" evidence="6">
    <location>
        <begin position="158"/>
        <end position="219"/>
    </location>
</feature>
<dbReference type="CDD" id="cd11400">
    <property type="entry name" value="bHLHzip_Myc"/>
    <property type="match status" value="1"/>
</dbReference>
<comment type="subcellular location">
    <subcellularLocation>
        <location evidence="1 5">Nucleus</location>
    </subcellularLocation>
</comment>
<evidence type="ECO:0000256" key="6">
    <source>
        <dbReference type="SAM" id="MobiDB-lite"/>
    </source>
</evidence>
<dbReference type="PROSITE" id="PS50888">
    <property type="entry name" value="BHLH"/>
    <property type="match status" value="1"/>
</dbReference>
<evidence type="ECO:0000313" key="9">
    <source>
        <dbReference type="RefSeq" id="XP_029288195.1"/>
    </source>
</evidence>
<accession>A0A6J2PRK7</accession>
<evidence type="ECO:0000256" key="4">
    <source>
        <dbReference type="ARBA" id="ARBA00025872"/>
    </source>
</evidence>
<dbReference type="PANTHER" id="PTHR45851">
    <property type="entry name" value="MYC PROTO-ONCOGENE"/>
    <property type="match status" value="1"/>
</dbReference>
<dbReference type="GO" id="GO:0003700">
    <property type="term" value="F:DNA-binding transcription factor activity"/>
    <property type="evidence" value="ECO:0007669"/>
    <property type="project" value="InterPro"/>
</dbReference>
<feature type="domain" description="BHLH" evidence="7">
    <location>
        <begin position="293"/>
        <end position="345"/>
    </location>
</feature>
<dbReference type="AlphaFoldDB" id="A0A6J2PRK7"/>
<proteinExistence type="predicted"/>
<dbReference type="RefSeq" id="XP_029288196.1">
    <property type="nucleotide sequence ID" value="XM_029432336.1"/>
</dbReference>
<feature type="region of interest" description="Disordered" evidence="6">
    <location>
        <begin position="234"/>
        <end position="303"/>
    </location>
</feature>
<protein>
    <submittedName>
        <fullName evidence="9 10">Transcriptional regulator Myc-2-like</fullName>
    </submittedName>
</protein>
<name>A0A6J2PRK7_COTGO</name>
<evidence type="ECO:0000256" key="2">
    <source>
        <dbReference type="ARBA" id="ARBA00023125"/>
    </source>
</evidence>
<dbReference type="Pfam" id="PF00010">
    <property type="entry name" value="HLH"/>
    <property type="match status" value="1"/>
</dbReference>
<dbReference type="InterPro" id="IPR050433">
    <property type="entry name" value="Myc_transcription_factors"/>
</dbReference>
<dbReference type="CTD" id="560341"/>
<dbReference type="InterPro" id="IPR011598">
    <property type="entry name" value="bHLH_dom"/>
</dbReference>
<dbReference type="GeneTree" id="ENSGT00940000155285"/>
<feature type="region of interest" description="Disordered" evidence="6">
    <location>
        <begin position="30"/>
        <end position="51"/>
    </location>
</feature>
<dbReference type="KEGG" id="cgob:115008629"/>
<dbReference type="GeneID" id="115008629"/>
<dbReference type="Proteomes" id="UP000504630">
    <property type="component" value="Chromosome 5"/>
</dbReference>
<dbReference type="RefSeq" id="XP_029288195.1">
    <property type="nucleotide sequence ID" value="XM_029432335.1"/>
</dbReference>
<dbReference type="Gene3D" id="4.10.280.10">
    <property type="entry name" value="Helix-loop-helix DNA-binding domain"/>
    <property type="match status" value="1"/>
</dbReference>
<comment type="subunit">
    <text evidence="4">Efficient DNA binding requires dimerization with another bHLH protein. Binds DNA as a heterodimer with MAX.</text>
</comment>
<dbReference type="GO" id="GO:0005634">
    <property type="term" value="C:nucleus"/>
    <property type="evidence" value="ECO:0007669"/>
    <property type="project" value="UniProtKB-SubCell"/>
</dbReference>
<keyword evidence="8" id="KW-1185">Reference proteome</keyword>
<feature type="compositionally biased region" description="Low complexity" evidence="6">
    <location>
        <begin position="265"/>
        <end position="274"/>
    </location>
</feature>
<keyword evidence="3 5" id="KW-0539">Nucleus</keyword>
<dbReference type="SUPFAM" id="SSF47459">
    <property type="entry name" value="HLH, helix-loop-helix DNA-binding domain"/>
    <property type="match status" value="1"/>
</dbReference>
<dbReference type="Pfam" id="PF01056">
    <property type="entry name" value="Myc_N"/>
    <property type="match status" value="1"/>
</dbReference>
<sequence>MLQSFSQSQDWLYSEPLLFDDEFCQSLMKDLQSLPTPPQSPPMKLGLGGSKPLSKEDQLSYVSDILLEDHDMQLNWNCDFFHSGGAEKEGEPSQPCSPLEESGEDCLWQCLAGDKSLEEKLVSSMLGSSPLLSDINTSIFEEIAGSTLDCQNLMDTEEPSEAMSDYGSTGGELSTYSSSDSEEEIDVVTVVRCSSSPSPRPSLADLSARQQKQEEEKRALQRHHFEIQLQHNYAAPCPASPPPSSSSSKRSRGSESSSRFHRSSRSSSSSSSSSRYHHHSSSRNSTETEDEEERRRTHNVMERQRRNELKNCFVHLRDNVPELSHNDKASKVVILKKARDCIYGLEDENHRLQTKRDKLRGKQEVMKARLEQLRS</sequence>
<evidence type="ECO:0000256" key="5">
    <source>
        <dbReference type="PIRNR" id="PIRNR001705"/>
    </source>
</evidence>
<evidence type="ECO:0000259" key="7">
    <source>
        <dbReference type="PROSITE" id="PS50888"/>
    </source>
</evidence>
<dbReference type="FunFam" id="4.10.280.10:FF:000019">
    <property type="entry name" value="Myc proto-oncogene protein"/>
    <property type="match status" value="1"/>
</dbReference>
<evidence type="ECO:0000256" key="3">
    <source>
        <dbReference type="ARBA" id="ARBA00023242"/>
    </source>
</evidence>
<evidence type="ECO:0000313" key="10">
    <source>
        <dbReference type="RefSeq" id="XP_029288196.1"/>
    </source>
</evidence>
<organism evidence="8 9">
    <name type="scientific">Cottoperca gobio</name>
    <name type="common">Frogmouth</name>
    <name type="synonym">Aphritis gobio</name>
    <dbReference type="NCBI Taxonomy" id="56716"/>
    <lineage>
        <taxon>Eukaryota</taxon>
        <taxon>Metazoa</taxon>
        <taxon>Chordata</taxon>
        <taxon>Craniata</taxon>
        <taxon>Vertebrata</taxon>
        <taxon>Euteleostomi</taxon>
        <taxon>Actinopterygii</taxon>
        <taxon>Neopterygii</taxon>
        <taxon>Teleostei</taxon>
        <taxon>Neoteleostei</taxon>
        <taxon>Acanthomorphata</taxon>
        <taxon>Eupercaria</taxon>
        <taxon>Perciformes</taxon>
        <taxon>Notothenioidei</taxon>
        <taxon>Bovichtidae</taxon>
        <taxon>Cottoperca</taxon>
    </lineage>
</organism>
<feature type="compositionally biased region" description="Basic and acidic residues" evidence="6">
    <location>
        <begin position="293"/>
        <end position="303"/>
    </location>
</feature>
<dbReference type="InterPro" id="IPR002418">
    <property type="entry name" value="Tscrpt_reg_Myc"/>
</dbReference>